<dbReference type="Pfam" id="PF11848">
    <property type="entry name" value="DUF3368"/>
    <property type="match status" value="1"/>
</dbReference>
<dbReference type="InterPro" id="IPR021799">
    <property type="entry name" value="PIN-like_prokaryotic"/>
</dbReference>
<reference evidence="2" key="1">
    <citation type="journal article" date="2019" name="Int. J. Syst. Evol. Microbiol.">
        <title>The Global Catalogue of Microorganisms (GCM) 10K type strain sequencing project: providing services to taxonomists for standard genome sequencing and annotation.</title>
        <authorList>
            <consortium name="The Broad Institute Genomics Platform"/>
            <consortium name="The Broad Institute Genome Sequencing Center for Infectious Disease"/>
            <person name="Wu L."/>
            <person name="Ma J."/>
        </authorList>
    </citation>
    <scope>NUCLEOTIDE SEQUENCE [LARGE SCALE GENOMIC DNA]</scope>
    <source>
        <strain evidence="2">JCM 17925</strain>
    </source>
</reference>
<evidence type="ECO:0000313" key="2">
    <source>
        <dbReference type="Proteomes" id="UP001500936"/>
    </source>
</evidence>
<evidence type="ECO:0000313" key="1">
    <source>
        <dbReference type="EMBL" id="GAA4399139.1"/>
    </source>
</evidence>
<dbReference type="InterPro" id="IPR029060">
    <property type="entry name" value="PIN-like_dom_sf"/>
</dbReference>
<accession>A0ABP8K116</accession>
<dbReference type="RefSeq" id="WP_345264675.1">
    <property type="nucleotide sequence ID" value="NZ_BAABHB010000002.1"/>
</dbReference>
<comment type="caution">
    <text evidence="1">The sequence shown here is derived from an EMBL/GenBank/DDBJ whole genome shotgun (WGS) entry which is preliminary data.</text>
</comment>
<dbReference type="PANTHER" id="PTHR39550">
    <property type="entry name" value="SLL0658 PROTEIN"/>
    <property type="match status" value="1"/>
</dbReference>
<dbReference type="Proteomes" id="UP001500936">
    <property type="component" value="Unassembled WGS sequence"/>
</dbReference>
<name>A0ABP8K116_9BACT</name>
<protein>
    <submittedName>
        <fullName evidence="1">DUF3368 domain-containing protein</fullName>
    </submittedName>
</protein>
<proteinExistence type="predicted"/>
<organism evidence="1 2">
    <name type="scientific">Nibrella viscosa</name>
    <dbReference type="NCBI Taxonomy" id="1084524"/>
    <lineage>
        <taxon>Bacteria</taxon>
        <taxon>Pseudomonadati</taxon>
        <taxon>Bacteroidota</taxon>
        <taxon>Cytophagia</taxon>
        <taxon>Cytophagales</taxon>
        <taxon>Spirosomataceae</taxon>
        <taxon>Nibrella</taxon>
    </lineage>
</organism>
<gene>
    <name evidence="1" type="ORF">GCM10023187_10550</name>
</gene>
<keyword evidence="2" id="KW-1185">Reference proteome</keyword>
<dbReference type="PANTHER" id="PTHR39550:SF1">
    <property type="entry name" value="SLL0658 PROTEIN"/>
    <property type="match status" value="1"/>
</dbReference>
<dbReference type="SUPFAM" id="SSF88723">
    <property type="entry name" value="PIN domain-like"/>
    <property type="match status" value="1"/>
</dbReference>
<dbReference type="EMBL" id="BAABHB010000002">
    <property type="protein sequence ID" value="GAA4399139.1"/>
    <property type="molecule type" value="Genomic_DNA"/>
</dbReference>
<sequence>MIVISDTSILNAFYKIRLLALLPALYGKVIIPQKVYDELMADDVLANWLSSAHPHWLAIHPVQRSQTVEHLLVDMDAGEAEALTLAQEISADVVLMDDHAGRRIAQELGIPVIGTLGILLAAKEEGLIPAIRPVLVDLTEQTKFWVSESLLNSVLKQANE</sequence>